<evidence type="ECO:0000313" key="3">
    <source>
        <dbReference type="EMBL" id="SFC68517.1"/>
    </source>
</evidence>
<feature type="domain" description="XdhC- CoxI" evidence="1">
    <location>
        <begin position="18"/>
        <end position="81"/>
    </location>
</feature>
<dbReference type="InterPro" id="IPR003777">
    <property type="entry name" value="XdhC_CoxI"/>
</dbReference>
<dbReference type="InterPro" id="IPR052698">
    <property type="entry name" value="MoCofactor_Util/Proc"/>
</dbReference>
<reference evidence="3 4" key="1">
    <citation type="submission" date="2016-10" db="EMBL/GenBank/DDBJ databases">
        <authorList>
            <person name="de Groot N.N."/>
        </authorList>
    </citation>
    <scope>NUCLEOTIDE SEQUENCE [LARGE SCALE GENOMIC DNA]</scope>
    <source>
        <strain evidence="3 4">DSM 6059</strain>
    </source>
</reference>
<dbReference type="Pfam" id="PF13478">
    <property type="entry name" value="XdhC_C"/>
    <property type="match status" value="1"/>
</dbReference>
<protein>
    <submittedName>
        <fullName evidence="3">Molybdenum cofactor sulfurylase</fullName>
    </submittedName>
</protein>
<dbReference type="PANTHER" id="PTHR30388">
    <property type="entry name" value="ALDEHYDE OXIDOREDUCTASE MOLYBDENUM COFACTOR ASSEMBLY PROTEIN"/>
    <property type="match status" value="1"/>
</dbReference>
<sequence>MMIPNTNWIDAVKELSTKGEAYIIVTILGVQGSAPRNSGTKMVVSQNAVFDTIGGGHLEHKATKIALEFLAKGEQAQHLEHFPLGPKLGQCCGGTTSILFESFVSSHINIMLFGAGHVGHAIAPMLAGLPVKLFWVDEREELFPKIVATNTQHLVCDNPVDEVVNMPANSYYLVLTHNHQRDFDICSAVLKRNDFTYLGLIGSDTKWKRFQHRFEHRGFAKEQVKKIVCPVGLSNVQGKLPMEVAVSIVGEIITLYQSQLKPTENKQGIDWTELKSLVNEQEVLVE</sequence>
<dbReference type="PANTHER" id="PTHR30388:SF6">
    <property type="entry name" value="XANTHINE DEHYDROGENASE SUBUNIT A-RELATED"/>
    <property type="match status" value="1"/>
</dbReference>
<organism evidence="3 4">
    <name type="scientific">Pseudoalteromonas denitrificans DSM 6059</name>
    <dbReference type="NCBI Taxonomy" id="1123010"/>
    <lineage>
        <taxon>Bacteria</taxon>
        <taxon>Pseudomonadati</taxon>
        <taxon>Pseudomonadota</taxon>
        <taxon>Gammaproteobacteria</taxon>
        <taxon>Alteromonadales</taxon>
        <taxon>Pseudoalteromonadaceae</taxon>
        <taxon>Pseudoalteromonas</taxon>
    </lineage>
</organism>
<evidence type="ECO:0000259" key="1">
    <source>
        <dbReference type="Pfam" id="PF02625"/>
    </source>
</evidence>
<dbReference type="STRING" id="1123010.SAMN02745724_02272"/>
<dbReference type="EMBL" id="FOLO01000015">
    <property type="protein sequence ID" value="SFC68517.1"/>
    <property type="molecule type" value="Genomic_DNA"/>
</dbReference>
<dbReference type="Gene3D" id="3.40.50.720">
    <property type="entry name" value="NAD(P)-binding Rossmann-like Domain"/>
    <property type="match status" value="1"/>
</dbReference>
<dbReference type="InterPro" id="IPR027051">
    <property type="entry name" value="XdhC_Rossmann_dom"/>
</dbReference>
<dbReference type="NCBIfam" id="TIGR02964">
    <property type="entry name" value="xanthine_xdhC"/>
    <property type="match status" value="1"/>
</dbReference>
<dbReference type="InterPro" id="IPR014308">
    <property type="entry name" value="Xanthine_DH_XdhC"/>
</dbReference>
<accession>A0A1I1L634</accession>
<name>A0A1I1L634_9GAMM</name>
<evidence type="ECO:0000259" key="2">
    <source>
        <dbReference type="Pfam" id="PF13478"/>
    </source>
</evidence>
<feature type="domain" description="XdhC Rossmann" evidence="2">
    <location>
        <begin position="111"/>
        <end position="252"/>
    </location>
</feature>
<dbReference type="Pfam" id="PF02625">
    <property type="entry name" value="XdhC_CoxI"/>
    <property type="match status" value="1"/>
</dbReference>
<dbReference type="Proteomes" id="UP000198862">
    <property type="component" value="Unassembled WGS sequence"/>
</dbReference>
<gene>
    <name evidence="3" type="ORF">SAMN02745724_02272</name>
</gene>
<proteinExistence type="predicted"/>
<dbReference type="RefSeq" id="WP_245763808.1">
    <property type="nucleotide sequence ID" value="NZ_FOLO01000015.1"/>
</dbReference>
<keyword evidence="4" id="KW-1185">Reference proteome</keyword>
<evidence type="ECO:0000313" key="4">
    <source>
        <dbReference type="Proteomes" id="UP000198862"/>
    </source>
</evidence>
<dbReference type="AlphaFoldDB" id="A0A1I1L634"/>